<organism evidence="1">
    <name type="scientific">Rhizophora mucronata</name>
    <name type="common">Asiatic mangrove</name>
    <dbReference type="NCBI Taxonomy" id="61149"/>
    <lineage>
        <taxon>Eukaryota</taxon>
        <taxon>Viridiplantae</taxon>
        <taxon>Streptophyta</taxon>
        <taxon>Embryophyta</taxon>
        <taxon>Tracheophyta</taxon>
        <taxon>Spermatophyta</taxon>
        <taxon>Magnoliopsida</taxon>
        <taxon>eudicotyledons</taxon>
        <taxon>Gunneridae</taxon>
        <taxon>Pentapetalae</taxon>
        <taxon>rosids</taxon>
        <taxon>fabids</taxon>
        <taxon>Malpighiales</taxon>
        <taxon>Rhizophoraceae</taxon>
        <taxon>Rhizophora</taxon>
    </lineage>
</organism>
<name>A0A2P2PFB6_RHIMU</name>
<proteinExistence type="predicted"/>
<accession>A0A2P2PFB6</accession>
<reference evidence="1" key="1">
    <citation type="submission" date="2018-02" db="EMBL/GenBank/DDBJ databases">
        <title>Rhizophora mucronata_Transcriptome.</title>
        <authorList>
            <person name="Meera S.P."/>
            <person name="Sreeshan A."/>
            <person name="Augustine A."/>
        </authorList>
    </citation>
    <scope>NUCLEOTIDE SEQUENCE</scope>
    <source>
        <tissue evidence="1">Leaf</tissue>
    </source>
</reference>
<dbReference type="AlphaFoldDB" id="A0A2P2PFB6"/>
<dbReference type="EMBL" id="GGEC01072944">
    <property type="protein sequence ID" value="MBX53428.1"/>
    <property type="molecule type" value="Transcribed_RNA"/>
</dbReference>
<evidence type="ECO:0000313" key="1">
    <source>
        <dbReference type="EMBL" id="MBX53428.1"/>
    </source>
</evidence>
<protein>
    <submittedName>
        <fullName evidence="1">Uncharacterized protein</fullName>
    </submittedName>
</protein>
<sequence>MCPHQHKCHCLSLSPIGTTSTIPCISSLLIWYFLELSQIHLHIHISTHSSSRH</sequence>